<feature type="region of interest" description="Disordered" evidence="1">
    <location>
        <begin position="256"/>
        <end position="285"/>
    </location>
</feature>
<comment type="caution">
    <text evidence="2">The sequence shown here is derived from an EMBL/GenBank/DDBJ whole genome shotgun (WGS) entry which is preliminary data.</text>
</comment>
<feature type="region of interest" description="Disordered" evidence="1">
    <location>
        <begin position="483"/>
        <end position="527"/>
    </location>
</feature>
<reference evidence="2" key="1">
    <citation type="submission" date="2021-04" db="EMBL/GenBank/DDBJ databases">
        <authorList>
            <person name="Tunstrom K."/>
        </authorList>
    </citation>
    <scope>NUCLEOTIDE SEQUENCE</scope>
</reference>
<protein>
    <submittedName>
        <fullName evidence="2">(apollo) hypothetical protein</fullName>
    </submittedName>
</protein>
<feature type="compositionally biased region" description="Low complexity" evidence="1">
    <location>
        <begin position="34"/>
        <end position="48"/>
    </location>
</feature>
<accession>A0A8S3Y3A6</accession>
<evidence type="ECO:0000256" key="1">
    <source>
        <dbReference type="SAM" id="MobiDB-lite"/>
    </source>
</evidence>
<name>A0A8S3Y3A6_PARAO</name>
<sequence length="662" mass="72174">MPALSPIFEGAASSSGGVGVKAVSLSDVTAHITPTSATSPVSTAAKVTQVPSKTTPSEPDVAFPAVLKGSQKQRVPPPVPPRGSPKVKRGGGHSQTSSHDTKGDYHTLNISANDITKRKPFASSDDRFGFSGHDLKFKDSSACHVPKTVLNYSNKVPKVVAPNKFLNYVEDADSITERSNPGKGLIAQTTMMAKFNVDKIVREHLDSGDFDDVSFTESSEEETIVAVEVKDYGDESDDNKPKIKPSKSPLQFINRQKRKQIKARVSMDTQSIRSQSPDLTITSKTPNMPLQVHKELPKSPDKEESINKSFVKPGLISGLSKKFNFNQSRNDKIRDKEPKKIKPKIEIKTYSEEHSIVQNKIDVCHKKAQSKIDMFQKHIRRMQTDSENSSCRSSITSLEASRSRRRPPTVKRRVKVSETKKIFESGQNTHERTIPMHKRLYSPHITDVKPIVPKWTSGNVHDKIKKFTVVPVPETKIPPRLSVTAPLSCCSTPPPPFEEAPPARTSRTNSSSTTSSSASGRKRGASSAASVVTTSSASSLALTPAALSSARSNEASVCWTPPASVEGSTPTWTEGTPSFTESSSSEQGYPITPARGATPNDGRRSPRAPPPPARVAPPTTINCLTSEVVEITHLTSETSNITISTYEVHQQMQQMQSEEKHC</sequence>
<feature type="region of interest" description="Disordered" evidence="1">
    <location>
        <begin position="382"/>
        <end position="412"/>
    </location>
</feature>
<evidence type="ECO:0000313" key="3">
    <source>
        <dbReference type="Proteomes" id="UP000691718"/>
    </source>
</evidence>
<dbReference type="OrthoDB" id="70770at2759"/>
<organism evidence="2 3">
    <name type="scientific">Parnassius apollo</name>
    <name type="common">Apollo butterfly</name>
    <name type="synonym">Papilio apollo</name>
    <dbReference type="NCBI Taxonomy" id="110799"/>
    <lineage>
        <taxon>Eukaryota</taxon>
        <taxon>Metazoa</taxon>
        <taxon>Ecdysozoa</taxon>
        <taxon>Arthropoda</taxon>
        <taxon>Hexapoda</taxon>
        <taxon>Insecta</taxon>
        <taxon>Pterygota</taxon>
        <taxon>Neoptera</taxon>
        <taxon>Endopterygota</taxon>
        <taxon>Lepidoptera</taxon>
        <taxon>Glossata</taxon>
        <taxon>Ditrysia</taxon>
        <taxon>Papilionoidea</taxon>
        <taxon>Papilionidae</taxon>
        <taxon>Parnassiinae</taxon>
        <taxon>Parnassini</taxon>
        <taxon>Parnassius</taxon>
        <taxon>Parnassius</taxon>
    </lineage>
</organism>
<feature type="compositionally biased region" description="Basic residues" evidence="1">
    <location>
        <begin position="403"/>
        <end position="412"/>
    </location>
</feature>
<dbReference type="AlphaFoldDB" id="A0A8S3Y3A6"/>
<feature type="compositionally biased region" description="Polar residues" evidence="1">
    <location>
        <begin position="267"/>
        <end position="285"/>
    </location>
</feature>
<evidence type="ECO:0000313" key="2">
    <source>
        <dbReference type="EMBL" id="CAG5053030.1"/>
    </source>
</evidence>
<feature type="compositionally biased region" description="Polar residues" evidence="1">
    <location>
        <begin position="385"/>
        <end position="400"/>
    </location>
</feature>
<dbReference type="Proteomes" id="UP000691718">
    <property type="component" value="Unassembled WGS sequence"/>
</dbReference>
<dbReference type="EMBL" id="CAJQZP010001539">
    <property type="protein sequence ID" value="CAG5053030.1"/>
    <property type="molecule type" value="Genomic_DNA"/>
</dbReference>
<feature type="compositionally biased region" description="Polar residues" evidence="1">
    <location>
        <begin position="566"/>
        <end position="587"/>
    </location>
</feature>
<feature type="region of interest" description="Disordered" evidence="1">
    <location>
        <begin position="552"/>
        <end position="619"/>
    </location>
</feature>
<feature type="compositionally biased region" description="Low complexity" evidence="1">
    <location>
        <begin position="500"/>
        <end position="527"/>
    </location>
</feature>
<keyword evidence="3" id="KW-1185">Reference proteome</keyword>
<feature type="region of interest" description="Disordered" evidence="1">
    <location>
        <begin position="34"/>
        <end position="106"/>
    </location>
</feature>
<gene>
    <name evidence="2" type="ORF">PAPOLLO_LOCUS25528</name>
</gene>
<proteinExistence type="predicted"/>